<proteinExistence type="predicted"/>
<dbReference type="KEGG" id="haly:HYG82_15270"/>
<reference evidence="1 2" key="1">
    <citation type="submission" date="2020-07" db="EMBL/GenBank/DDBJ databases">
        <authorList>
            <person name="Cui H."/>
        </authorList>
    </citation>
    <scope>NUCLEOTIDE SEQUENCE [LARGE SCALE GENOMIC DNA]</scope>
    <source>
        <strain evidence="1 2">YPL8</strain>
    </source>
</reference>
<evidence type="ECO:0000313" key="2">
    <source>
        <dbReference type="Proteomes" id="UP000509241"/>
    </source>
</evidence>
<organism evidence="1 2">
    <name type="scientific">Natrinema halophilum</name>
    <dbReference type="NCBI Taxonomy" id="1699371"/>
    <lineage>
        <taxon>Archaea</taxon>
        <taxon>Methanobacteriati</taxon>
        <taxon>Methanobacteriota</taxon>
        <taxon>Stenosarchaea group</taxon>
        <taxon>Halobacteria</taxon>
        <taxon>Halobacteriales</taxon>
        <taxon>Natrialbaceae</taxon>
        <taxon>Natrinema</taxon>
    </lineage>
</organism>
<name>A0A7D5KK67_9EURY</name>
<dbReference type="Proteomes" id="UP000509241">
    <property type="component" value="Chromosome"/>
</dbReference>
<dbReference type="RefSeq" id="WP_179262316.1">
    <property type="nucleotide sequence ID" value="NZ_CP058601.1"/>
</dbReference>
<dbReference type="AlphaFoldDB" id="A0A7D5KK67"/>
<protein>
    <submittedName>
        <fullName evidence="1">Uncharacterized protein</fullName>
    </submittedName>
</protein>
<sequence length="231" mass="25298">MFAEPDRAGTDDDGFANELSRLKRQGACVLVIGSVRPSQRRDACRRLLGQGSEKARRRVLISTTGDFRQLSNLAGAIDSETLSFINYDVQARSTATNSSTPGESITSTTEVDALADLGMAISNAIESFERDADGLEPAEVRVGVDSLLPLLEEYGRQRIFKFLHLINGLTRDVSGMAHYHLPVEPSARIVPVLSPLFDVVVELRERNGDTQERWMIGDGAHSSGWLSVNPK</sequence>
<dbReference type="GeneID" id="56034679"/>
<dbReference type="Pfam" id="PF24336">
    <property type="entry name" value="DUF7504"/>
    <property type="match status" value="1"/>
</dbReference>
<dbReference type="OrthoDB" id="252760at2157"/>
<gene>
    <name evidence="1" type="ORF">HYG82_15270</name>
</gene>
<dbReference type="InterPro" id="IPR055927">
    <property type="entry name" value="DUF7504"/>
</dbReference>
<accession>A0A7D5KK67</accession>
<dbReference type="EMBL" id="CP058601">
    <property type="protein sequence ID" value="QLG50119.1"/>
    <property type="molecule type" value="Genomic_DNA"/>
</dbReference>
<evidence type="ECO:0000313" key="1">
    <source>
        <dbReference type="EMBL" id="QLG50119.1"/>
    </source>
</evidence>
<keyword evidence="2" id="KW-1185">Reference proteome</keyword>